<evidence type="ECO:0000259" key="3">
    <source>
        <dbReference type="PROSITE" id="PS50943"/>
    </source>
</evidence>
<protein>
    <submittedName>
        <fullName evidence="4">Helix-turn-helix domain-containing protein</fullName>
    </submittedName>
</protein>
<accession>A0ABY7IZ07</accession>
<keyword evidence="1" id="KW-0238">DNA-binding</keyword>
<gene>
    <name evidence="4" type="ORF">STRNI_002251</name>
</gene>
<dbReference type="PANTHER" id="PTHR46558:SF4">
    <property type="entry name" value="DNA-BIDING PHAGE PROTEIN"/>
    <property type="match status" value="1"/>
</dbReference>
<feature type="domain" description="HTH cro/C1-type" evidence="3">
    <location>
        <begin position="83"/>
        <end position="137"/>
    </location>
</feature>
<evidence type="ECO:0000256" key="1">
    <source>
        <dbReference type="ARBA" id="ARBA00023125"/>
    </source>
</evidence>
<feature type="domain" description="HTH cro/C1-type" evidence="3">
    <location>
        <begin position="20"/>
        <end position="74"/>
    </location>
</feature>
<organism evidence="4 5">
    <name type="scientific">Streptomyces nigrescens</name>
    <dbReference type="NCBI Taxonomy" id="1920"/>
    <lineage>
        <taxon>Bacteria</taxon>
        <taxon>Bacillati</taxon>
        <taxon>Actinomycetota</taxon>
        <taxon>Actinomycetes</taxon>
        <taxon>Kitasatosporales</taxon>
        <taxon>Streptomycetaceae</taxon>
        <taxon>Streptomyces</taxon>
    </lineage>
</organism>
<keyword evidence="5" id="KW-1185">Reference proteome</keyword>
<name>A0ABY7IZ07_STRNI</name>
<feature type="region of interest" description="Disordered" evidence="2">
    <location>
        <begin position="142"/>
        <end position="161"/>
    </location>
</feature>
<evidence type="ECO:0000313" key="4">
    <source>
        <dbReference type="EMBL" id="WAU04029.1"/>
    </source>
</evidence>
<dbReference type="RefSeq" id="WP_159482657.1">
    <property type="nucleotide sequence ID" value="NZ_CP114203.1"/>
</dbReference>
<dbReference type="CDD" id="cd00093">
    <property type="entry name" value="HTH_XRE"/>
    <property type="match status" value="2"/>
</dbReference>
<dbReference type="Gene3D" id="1.10.260.40">
    <property type="entry name" value="lambda repressor-like DNA-binding domains"/>
    <property type="match status" value="3"/>
</dbReference>
<dbReference type="SUPFAM" id="SSF47413">
    <property type="entry name" value="lambda repressor-like DNA-binding domains"/>
    <property type="match status" value="2"/>
</dbReference>
<reference evidence="4 5" key="1">
    <citation type="submission" date="2022-12" db="EMBL/GenBank/DDBJ databases">
        <authorList>
            <person name="Ruckert C."/>
            <person name="Busche T."/>
            <person name="Kalinowski J."/>
            <person name="Wittmann C."/>
        </authorList>
    </citation>
    <scope>NUCLEOTIDE SEQUENCE [LARGE SCALE GENOMIC DNA]</scope>
    <source>
        <strain evidence="4 5">DSM 40276</strain>
    </source>
</reference>
<dbReference type="Proteomes" id="UP001210169">
    <property type="component" value="Chromosome"/>
</dbReference>
<proteinExistence type="predicted"/>
<dbReference type="EMBL" id="CP114203">
    <property type="protein sequence ID" value="WAU04029.1"/>
    <property type="molecule type" value="Genomic_DNA"/>
</dbReference>
<evidence type="ECO:0000256" key="2">
    <source>
        <dbReference type="SAM" id="MobiDB-lite"/>
    </source>
</evidence>
<dbReference type="SMART" id="SM00530">
    <property type="entry name" value="HTH_XRE"/>
    <property type="match status" value="2"/>
</dbReference>
<dbReference type="PROSITE" id="PS50943">
    <property type="entry name" value="HTH_CROC1"/>
    <property type="match status" value="2"/>
</dbReference>
<dbReference type="GeneID" id="301331430"/>
<dbReference type="Pfam" id="PF01381">
    <property type="entry name" value="HTH_3"/>
    <property type="match status" value="1"/>
</dbReference>
<dbReference type="InterPro" id="IPR001387">
    <property type="entry name" value="Cro/C1-type_HTH"/>
</dbReference>
<dbReference type="Pfam" id="PF13560">
    <property type="entry name" value="HTH_31"/>
    <property type="match status" value="1"/>
</dbReference>
<evidence type="ECO:0000313" key="5">
    <source>
        <dbReference type="Proteomes" id="UP001210169"/>
    </source>
</evidence>
<sequence>MAAIQKESAVPVRQFDGRRVLAARRAAKLQRNELGRMLGLSKDSIGDWERCDSAPSPERLPALAEALGQDLNVLFPRLGPPDLKDLRCDSGHTQAEAARALGISRLPLSNAEAGTRRLNDDYVQPLADLYRVEVEVLEEAQERSFVKSGAPKPEDRPPQTLGEKITSFLQRKPLSDGEIADAVNTAAGFPAVDAAGILALRTDSQESAEVQASLPPDSLFAGLGAAFGVQPWFFADGEEVERQILDRLEFLSLMRSEGVSVAARGASEGVSAAMLATLSEVLVRHESAPRPEEG</sequence>
<dbReference type="InterPro" id="IPR010982">
    <property type="entry name" value="Lambda_DNA-bd_dom_sf"/>
</dbReference>
<dbReference type="PANTHER" id="PTHR46558">
    <property type="entry name" value="TRACRIPTIONAL REGULATORY PROTEIN-RELATED-RELATED"/>
    <property type="match status" value="1"/>
</dbReference>